<keyword evidence="4" id="KW-1185">Reference proteome</keyword>
<dbReference type="Pfam" id="PF00578">
    <property type="entry name" value="AhpC-TSA"/>
    <property type="match status" value="1"/>
</dbReference>
<dbReference type="InterPro" id="IPR013766">
    <property type="entry name" value="Thioredoxin_domain"/>
</dbReference>
<dbReference type="CDD" id="cd02966">
    <property type="entry name" value="TlpA_like_family"/>
    <property type="match status" value="1"/>
</dbReference>
<keyword evidence="1" id="KW-0732">Signal</keyword>
<dbReference type="InterPro" id="IPR050553">
    <property type="entry name" value="Thioredoxin_ResA/DsbE_sf"/>
</dbReference>
<dbReference type="PROSITE" id="PS51257">
    <property type="entry name" value="PROKAR_LIPOPROTEIN"/>
    <property type="match status" value="1"/>
</dbReference>
<dbReference type="InterPro" id="IPR036249">
    <property type="entry name" value="Thioredoxin-like_sf"/>
</dbReference>
<evidence type="ECO:0000313" key="3">
    <source>
        <dbReference type="EMBL" id="RED43919.1"/>
    </source>
</evidence>
<dbReference type="AlphaFoldDB" id="A0A3D9H335"/>
<dbReference type="PROSITE" id="PS51352">
    <property type="entry name" value="THIOREDOXIN_2"/>
    <property type="match status" value="1"/>
</dbReference>
<dbReference type="InterPro" id="IPR011990">
    <property type="entry name" value="TPR-like_helical_dom_sf"/>
</dbReference>
<accession>A0A3D9H335</accession>
<dbReference type="OrthoDB" id="634996at2"/>
<dbReference type="Gene3D" id="1.25.40.10">
    <property type="entry name" value="Tetratricopeptide repeat domain"/>
    <property type="match status" value="1"/>
</dbReference>
<feature type="domain" description="Thioredoxin" evidence="2">
    <location>
        <begin position="474"/>
        <end position="628"/>
    </location>
</feature>
<comment type="caution">
    <text evidence="3">The sequence shown here is derived from an EMBL/GenBank/DDBJ whole genome shotgun (WGS) entry which is preliminary data.</text>
</comment>
<organism evidence="3 4">
    <name type="scientific">Winogradskyella eximia</name>
    <dbReference type="NCBI Taxonomy" id="262006"/>
    <lineage>
        <taxon>Bacteria</taxon>
        <taxon>Pseudomonadati</taxon>
        <taxon>Bacteroidota</taxon>
        <taxon>Flavobacteriia</taxon>
        <taxon>Flavobacteriales</taxon>
        <taxon>Flavobacteriaceae</taxon>
        <taxon>Winogradskyella</taxon>
    </lineage>
</organism>
<feature type="chain" id="PRO_5017626303" evidence="1">
    <location>
        <begin position="20"/>
        <end position="628"/>
    </location>
</feature>
<gene>
    <name evidence="3" type="ORF">DFQ10_104110</name>
</gene>
<dbReference type="InterPro" id="IPR000866">
    <property type="entry name" value="AhpC/TSA"/>
</dbReference>
<reference evidence="3 4" key="1">
    <citation type="submission" date="2018-07" db="EMBL/GenBank/DDBJ databases">
        <title>Genomic Encyclopedia of Type Strains, Phase III (KMG-III): the genomes of soil and plant-associated and newly described type strains.</title>
        <authorList>
            <person name="Whitman W."/>
        </authorList>
    </citation>
    <scope>NUCLEOTIDE SEQUENCE [LARGE SCALE GENOMIC DNA]</scope>
    <source>
        <strain evidence="3 4">CECT 7946</strain>
    </source>
</reference>
<dbReference type="RefSeq" id="WP_115817332.1">
    <property type="nucleotide sequence ID" value="NZ_QRDV01000004.1"/>
</dbReference>
<proteinExistence type="predicted"/>
<name>A0A3D9H335_9FLAO</name>
<dbReference type="PANTHER" id="PTHR42852:SF13">
    <property type="entry name" value="PROTEIN DIPZ"/>
    <property type="match status" value="1"/>
</dbReference>
<dbReference type="GO" id="GO:0016491">
    <property type="term" value="F:oxidoreductase activity"/>
    <property type="evidence" value="ECO:0007669"/>
    <property type="project" value="InterPro"/>
</dbReference>
<dbReference type="Proteomes" id="UP000256980">
    <property type="component" value="Unassembled WGS sequence"/>
</dbReference>
<evidence type="ECO:0000259" key="2">
    <source>
        <dbReference type="PROSITE" id="PS51352"/>
    </source>
</evidence>
<dbReference type="SUPFAM" id="SSF52833">
    <property type="entry name" value="Thioredoxin-like"/>
    <property type="match status" value="1"/>
</dbReference>
<dbReference type="Gene3D" id="3.40.30.10">
    <property type="entry name" value="Glutaredoxin"/>
    <property type="match status" value="1"/>
</dbReference>
<feature type="signal peptide" evidence="1">
    <location>
        <begin position="1"/>
        <end position="19"/>
    </location>
</feature>
<dbReference type="GO" id="GO:0006950">
    <property type="term" value="P:response to stress"/>
    <property type="evidence" value="ECO:0007669"/>
    <property type="project" value="UniProtKB-ARBA"/>
</dbReference>
<dbReference type="PANTHER" id="PTHR42852">
    <property type="entry name" value="THIOL:DISULFIDE INTERCHANGE PROTEIN DSBE"/>
    <property type="match status" value="1"/>
</dbReference>
<protein>
    <submittedName>
        <fullName evidence="3">Peroxiredoxin</fullName>
    </submittedName>
</protein>
<dbReference type="GO" id="GO:0016209">
    <property type="term" value="F:antioxidant activity"/>
    <property type="evidence" value="ECO:0007669"/>
    <property type="project" value="InterPro"/>
</dbReference>
<evidence type="ECO:0000313" key="4">
    <source>
        <dbReference type="Proteomes" id="UP000256980"/>
    </source>
</evidence>
<sequence length="628" mass="70822">MKKIALYALLCLFLFSACKNEEKAVPQPIEIGDFSFSSKTIEANTPFQITYNGNGELDDSFFYQLSHSKSYPFDLDFNNNTATITIPDSISAIAFNFKVDDDYANNNNEGFLFSVVDNDEKMAIDVEASKQNYIINYGENFGIEGNAKDALNALENALEKNPELKKEWIDRHIYLARQVDAKTAKDVSDMYLSKFITKPAETLEDYNTLTSVYNGMRDSKRSDSILKIAAEKFPDSDLALRSVINNFFDTKELSALETIFNLHKDKLLKSKYSSFVIETLAKANYNKGNIEAFEDYLNLQNNKTDKASLYNTIAWPKAEKGEDIEGAMTLSKKSLELIKSEQKAPQNKPPYYTPKQYEKSLESTYNMYADTYALLAFKNGDLKEAINYQKIAIGEGENPEMNERYIQFLKADNQHNNIVEEASEFIKEGQSTANIKANFIEAIQKTDNSKNPKTLLAKLEAKAKEKEFNRIRKTLIDEEAPDFTVKSLNGDVVTLSDLKGKTVVLDFWATWCGPCIASFPGMQKVVTKYKDDDSVVFLFVDTFESGKDRIEKVSKFIEDNAYSFNVLIDPINEDSDKYDVASAYKVSGIPTKVIIGPGGRINFKSVGFSGSAEKIVSEIDTMVELLKN</sequence>
<evidence type="ECO:0000256" key="1">
    <source>
        <dbReference type="SAM" id="SignalP"/>
    </source>
</evidence>
<dbReference type="EMBL" id="QRDV01000004">
    <property type="protein sequence ID" value="RED43919.1"/>
    <property type="molecule type" value="Genomic_DNA"/>
</dbReference>